<evidence type="ECO:0000256" key="2">
    <source>
        <dbReference type="SAM" id="Phobius"/>
    </source>
</evidence>
<feature type="transmembrane region" description="Helical" evidence="2">
    <location>
        <begin position="280"/>
        <end position="304"/>
    </location>
</feature>
<protein>
    <submittedName>
        <fullName evidence="3">Uncharacterized protein</fullName>
    </submittedName>
</protein>
<evidence type="ECO:0000313" key="4">
    <source>
        <dbReference type="Proteomes" id="UP000476030"/>
    </source>
</evidence>
<keyword evidence="4" id="KW-1185">Reference proteome</keyword>
<comment type="caution">
    <text evidence="3">The sequence shown here is derived from an EMBL/GenBank/DDBJ whole genome shotgun (WGS) entry which is preliminary data.</text>
</comment>
<reference evidence="3 4" key="1">
    <citation type="submission" date="2019-12" db="EMBL/GenBank/DDBJ databases">
        <title>Snethiella sp. nov. sp. isolated from sea sand.</title>
        <authorList>
            <person name="Kim J."/>
            <person name="Jeong S.E."/>
            <person name="Jung H.S."/>
            <person name="Jeon C.O."/>
        </authorList>
    </citation>
    <scope>NUCLEOTIDE SEQUENCE [LARGE SCALE GENOMIC DNA]</scope>
    <source>
        <strain evidence="3 4">DP05</strain>
    </source>
</reference>
<proteinExistence type="predicted"/>
<keyword evidence="2" id="KW-0812">Transmembrane</keyword>
<dbReference type="RefSeq" id="WP_161315371.1">
    <property type="nucleotide sequence ID" value="NZ_WTUW01000002.1"/>
</dbReference>
<feature type="transmembrane region" description="Helical" evidence="2">
    <location>
        <begin position="372"/>
        <end position="392"/>
    </location>
</feature>
<sequence>MGIFSRRSTTRKTDGNTRQGLSIGSTILANSLANAQLLMMTAAERGIMLENDVTRTILNANEAFDKNLVTPEIANSFWQAYETLSQTLSPITIESVRANHDLQRLQTGNGGCLHSRKYAPMSLKSAFRYKLLSLTTLLSLIALQVFWAIGNTLVIDIKEQSDRIIDLEAQLFTESNPTIPMKGSDLAKRLASSEEADGEASSLTNDAAQKNFPISTNTQALSRQIGEYISWRSAEIIELKNWNRLWGRLIFFSQQTWDKSDYEDLSMEAKTHIHYISAQYVLHAISNYFLPILYGLLGASFYVLRQLPKDIENLTFSMNSHIDYGLRITQGPLAGIMASFFFTDAPSKLYSLTSHSSAIATINLESSGLSSFSPLAIAFLAGYSVELIFHVIDKIISTVTNRSTTTVTKADPQSVKAPPSPKPERPSTT</sequence>
<evidence type="ECO:0000256" key="1">
    <source>
        <dbReference type="SAM" id="MobiDB-lite"/>
    </source>
</evidence>
<dbReference type="Proteomes" id="UP000476030">
    <property type="component" value="Unassembled WGS sequence"/>
</dbReference>
<keyword evidence="2" id="KW-1133">Transmembrane helix</keyword>
<keyword evidence="2" id="KW-0472">Membrane</keyword>
<dbReference type="AlphaFoldDB" id="A0A6L8W8I9"/>
<feature type="region of interest" description="Disordered" evidence="1">
    <location>
        <begin position="1"/>
        <end position="20"/>
    </location>
</feature>
<accession>A0A6L8W8I9</accession>
<evidence type="ECO:0000313" key="3">
    <source>
        <dbReference type="EMBL" id="MZR30823.1"/>
    </source>
</evidence>
<dbReference type="EMBL" id="WTUW01000002">
    <property type="protein sequence ID" value="MZR30823.1"/>
    <property type="molecule type" value="Genomic_DNA"/>
</dbReference>
<feature type="region of interest" description="Disordered" evidence="1">
    <location>
        <begin position="407"/>
        <end position="429"/>
    </location>
</feature>
<gene>
    <name evidence="3" type="ORF">GQE98_09275</name>
</gene>
<feature type="transmembrane region" description="Helical" evidence="2">
    <location>
        <begin position="131"/>
        <end position="150"/>
    </location>
</feature>
<organism evidence="3 4">
    <name type="scientific">Sneathiella litorea</name>
    <dbReference type="NCBI Taxonomy" id="2606216"/>
    <lineage>
        <taxon>Bacteria</taxon>
        <taxon>Pseudomonadati</taxon>
        <taxon>Pseudomonadota</taxon>
        <taxon>Alphaproteobacteria</taxon>
        <taxon>Sneathiellales</taxon>
        <taxon>Sneathiellaceae</taxon>
        <taxon>Sneathiella</taxon>
    </lineage>
</organism>
<name>A0A6L8W8I9_9PROT</name>